<dbReference type="InterPro" id="IPR036465">
    <property type="entry name" value="vWFA_dom_sf"/>
</dbReference>
<sequence>MGHFEVQLPSVSKISMRHLYLYTHMLIAQANENGRKVRIVWDHISTASIGPDPTTAGGLVMTLPKMAALGTEEDIVLIEGLISHEIVCHGLHTDFSVPLKQGISGDLFNILEDPRGELLGIPKYAGANQKIHAALRILTAKGVFRGPDLTRETPPSILASWLVTELRSELLKQDCLSEFAKDYRALAISTFGADLVGQVKQIALDGCLAKDSQGASDAADRIVALLKLAKDNPAANPKPNANTNPSGSGDGKPSPSEANGQGGSQSPAQGDLSNAIDQILNATSKDLGPFGKGLEEILSASTGAFSKSGGGYQPDNANEMQELSLSKLGGSIENRAKLRAGAQKTAAMLSLTFEDMIETVTKSETRRTTEGKLNTRSLWRYPLGEEKLFTKTIEGESIDTCFYLLGDESSSMDSKFGPAPGPREVDVRITAHEACKRVSVAVGEVLHNLSIPVGIATYNTVVREWHAFDESWAGTLQRYAPTAANGTRTHLAVVWALKKLIDRPEARKILIVATDGDPGNSDVLNAAIAESSSLGIEVRFVLIGDRYKGQYASAGLNFGVALTENELAKAVFGSLKQAVA</sequence>
<dbReference type="AlphaFoldDB" id="A0A7X1GKE1"/>
<feature type="compositionally biased region" description="Low complexity" evidence="1">
    <location>
        <begin position="231"/>
        <end position="256"/>
    </location>
</feature>
<protein>
    <recommendedName>
        <fullName evidence="4">VWA domain-containing protein</fullName>
    </recommendedName>
</protein>
<feature type="region of interest" description="Disordered" evidence="1">
    <location>
        <begin position="230"/>
        <end position="271"/>
    </location>
</feature>
<dbReference type="EMBL" id="JACMYG010000063">
    <property type="protein sequence ID" value="MBC2693588.1"/>
    <property type="molecule type" value="Genomic_DNA"/>
</dbReference>
<evidence type="ECO:0008006" key="4">
    <source>
        <dbReference type="Google" id="ProtNLM"/>
    </source>
</evidence>
<comment type="caution">
    <text evidence="2">The sequence shown here is derived from an EMBL/GenBank/DDBJ whole genome shotgun (WGS) entry which is preliminary data.</text>
</comment>
<organism evidence="2 3">
    <name type="scientific">Pseudomonas kielensis</name>
    <dbReference type="NCBI Taxonomy" id="2762577"/>
    <lineage>
        <taxon>Bacteria</taxon>
        <taxon>Pseudomonadati</taxon>
        <taxon>Pseudomonadota</taxon>
        <taxon>Gammaproteobacteria</taxon>
        <taxon>Pseudomonadales</taxon>
        <taxon>Pseudomonadaceae</taxon>
        <taxon>Pseudomonas</taxon>
    </lineage>
</organism>
<proteinExistence type="predicted"/>
<evidence type="ECO:0000256" key="1">
    <source>
        <dbReference type="SAM" id="MobiDB-lite"/>
    </source>
</evidence>
<evidence type="ECO:0000313" key="3">
    <source>
        <dbReference type="Proteomes" id="UP000526003"/>
    </source>
</evidence>
<gene>
    <name evidence="2" type="ORF">H7995_27830</name>
</gene>
<evidence type="ECO:0000313" key="2">
    <source>
        <dbReference type="EMBL" id="MBC2693588.1"/>
    </source>
</evidence>
<dbReference type="Proteomes" id="UP000526003">
    <property type="component" value="Unassembled WGS sequence"/>
</dbReference>
<dbReference type="Gene3D" id="3.40.50.410">
    <property type="entry name" value="von Willebrand factor, type A domain"/>
    <property type="match status" value="1"/>
</dbReference>
<keyword evidence="3" id="KW-1185">Reference proteome</keyword>
<name>A0A7X1GKE1_9PSED</name>
<accession>A0A7X1GKE1</accession>
<dbReference type="RefSeq" id="WP_185819300.1">
    <property type="nucleotide sequence ID" value="NZ_JACMYG010000063.1"/>
</dbReference>
<dbReference type="SUPFAM" id="SSF53300">
    <property type="entry name" value="vWA-like"/>
    <property type="match status" value="1"/>
</dbReference>
<reference evidence="2 3" key="1">
    <citation type="submission" date="2020-08" db="EMBL/GenBank/DDBJ databases">
        <title>Pseudomonas sp. nov.</title>
        <authorList>
            <person name="Gieschler S."/>
            <person name="Fiedler G."/>
            <person name="Brinks E."/>
            <person name="Boehnlein C."/>
            <person name="Franz C.M.A.P."/>
            <person name="Kabisch J."/>
        </authorList>
    </citation>
    <scope>NUCLEOTIDE SEQUENCE [LARGE SCALE GENOMIC DNA]</scope>
    <source>
        <strain evidence="2 3">MBT-1</strain>
    </source>
</reference>